<keyword evidence="2" id="KW-1133">Transmembrane helix</keyword>
<keyword evidence="2" id="KW-0472">Membrane</keyword>
<feature type="domain" description="TPM" evidence="4">
    <location>
        <begin position="40"/>
        <end position="162"/>
    </location>
</feature>
<dbReference type="Proteomes" id="UP000664144">
    <property type="component" value="Unassembled WGS sequence"/>
</dbReference>
<evidence type="ECO:0000259" key="4">
    <source>
        <dbReference type="Pfam" id="PF04536"/>
    </source>
</evidence>
<dbReference type="Pfam" id="PF04536">
    <property type="entry name" value="TPM_phosphatase"/>
    <property type="match status" value="1"/>
</dbReference>
<evidence type="ECO:0000313" key="5">
    <source>
        <dbReference type="EMBL" id="MBO0360297.1"/>
    </source>
</evidence>
<feature type="compositionally biased region" description="Low complexity" evidence="1">
    <location>
        <begin position="183"/>
        <end position="194"/>
    </location>
</feature>
<evidence type="ECO:0000256" key="3">
    <source>
        <dbReference type="SAM" id="SignalP"/>
    </source>
</evidence>
<feature type="transmembrane region" description="Helical" evidence="2">
    <location>
        <begin position="227"/>
        <end position="248"/>
    </location>
</feature>
<feature type="region of interest" description="Disordered" evidence="1">
    <location>
        <begin position="259"/>
        <end position="287"/>
    </location>
</feature>
<feature type="region of interest" description="Disordered" evidence="1">
    <location>
        <begin position="343"/>
        <end position="444"/>
    </location>
</feature>
<gene>
    <name evidence="5" type="ORF">J0X19_20220</name>
</gene>
<keyword evidence="6" id="KW-1185">Reference proteome</keyword>
<evidence type="ECO:0000256" key="2">
    <source>
        <dbReference type="SAM" id="Phobius"/>
    </source>
</evidence>
<sequence>MHRFLLSFFLLLVSSLSWSGAGFAQSADGLPARPSPFRFVTDEAKLLTEANAKTLETGLRSYADETGTQIVVVTVPSLGGRSVSDYGRALGEAWGIGQRDKNNGIVLLLSGQERKVTIQAGSGLQSVITPELTARVINQQMTPSFKQGNYFMGLRKGLNTLMLAANPSSDPRKNQAATASSGATQPDAAPATAASPELGNTPAAQSTDLATEPFKPQSSVPAPEPSGLGIGTLAVGALLIGGVIWLLVRLFRRRNTAPAAPGNTPDFYGNRPAGPNGPVTRGTPQQPAPDFYGNGNRTGGNMGNNNTGGGFGGSGMGGILATGAAAAAGAYLGNRMASGGHNDNDYNSGHNAAGFGGQPSSLDPGAAGLAGATGAGTGAASGSTEFPALGNTDDTAPDYFSDAATNDSEPDYFASGESSSYDDLSSDDTGGGGFDSDDDNSGSW</sequence>
<dbReference type="InterPro" id="IPR007621">
    <property type="entry name" value="TPM_dom"/>
</dbReference>
<feature type="compositionally biased region" description="Acidic residues" evidence="1">
    <location>
        <begin position="435"/>
        <end position="444"/>
    </location>
</feature>
<dbReference type="PANTHER" id="PTHR30373">
    <property type="entry name" value="UPF0603 PROTEIN YGCG"/>
    <property type="match status" value="1"/>
</dbReference>
<name>A0A939JFD3_9BACT</name>
<protein>
    <submittedName>
        <fullName evidence="5">TPM domain-containing protein</fullName>
    </submittedName>
</protein>
<feature type="chain" id="PRO_5037933569" evidence="3">
    <location>
        <begin position="20"/>
        <end position="444"/>
    </location>
</feature>
<keyword evidence="3" id="KW-0732">Signal</keyword>
<feature type="signal peptide" evidence="3">
    <location>
        <begin position="1"/>
        <end position="19"/>
    </location>
</feature>
<evidence type="ECO:0000256" key="1">
    <source>
        <dbReference type="SAM" id="MobiDB-lite"/>
    </source>
</evidence>
<comment type="caution">
    <text evidence="5">The sequence shown here is derived from an EMBL/GenBank/DDBJ whole genome shotgun (WGS) entry which is preliminary data.</text>
</comment>
<reference evidence="5" key="1">
    <citation type="submission" date="2021-03" db="EMBL/GenBank/DDBJ databases">
        <authorList>
            <person name="Kim M.K."/>
        </authorList>
    </citation>
    <scope>NUCLEOTIDE SEQUENCE</scope>
    <source>
        <strain evidence="5">BT186</strain>
    </source>
</reference>
<proteinExistence type="predicted"/>
<evidence type="ECO:0000313" key="6">
    <source>
        <dbReference type="Proteomes" id="UP000664144"/>
    </source>
</evidence>
<dbReference type="PANTHER" id="PTHR30373:SF2">
    <property type="entry name" value="UPF0603 PROTEIN YGCG"/>
    <property type="match status" value="1"/>
</dbReference>
<dbReference type="AlphaFoldDB" id="A0A939JFD3"/>
<dbReference type="RefSeq" id="WP_206986242.1">
    <property type="nucleotide sequence ID" value="NZ_JAFLQZ010000018.1"/>
</dbReference>
<dbReference type="Gene3D" id="3.10.310.50">
    <property type="match status" value="1"/>
</dbReference>
<organism evidence="5 6">
    <name type="scientific">Hymenobacter telluris</name>
    <dbReference type="NCBI Taxonomy" id="2816474"/>
    <lineage>
        <taxon>Bacteria</taxon>
        <taxon>Pseudomonadati</taxon>
        <taxon>Bacteroidota</taxon>
        <taxon>Cytophagia</taxon>
        <taxon>Cytophagales</taxon>
        <taxon>Hymenobacteraceae</taxon>
        <taxon>Hymenobacter</taxon>
    </lineage>
</organism>
<keyword evidence="2" id="KW-0812">Transmembrane</keyword>
<accession>A0A939JFD3</accession>
<dbReference type="EMBL" id="JAFLQZ010000018">
    <property type="protein sequence ID" value="MBO0360297.1"/>
    <property type="molecule type" value="Genomic_DNA"/>
</dbReference>
<feature type="region of interest" description="Disordered" evidence="1">
    <location>
        <begin position="164"/>
        <end position="224"/>
    </location>
</feature>